<name>A0A6P5WQI7_DURZI</name>
<dbReference type="RefSeq" id="XP_022718123.1">
    <property type="nucleotide sequence ID" value="XM_022862388.1"/>
</dbReference>
<organism evidence="1 2">
    <name type="scientific">Durio zibethinus</name>
    <name type="common">Durian</name>
    <dbReference type="NCBI Taxonomy" id="66656"/>
    <lineage>
        <taxon>Eukaryota</taxon>
        <taxon>Viridiplantae</taxon>
        <taxon>Streptophyta</taxon>
        <taxon>Embryophyta</taxon>
        <taxon>Tracheophyta</taxon>
        <taxon>Spermatophyta</taxon>
        <taxon>Magnoliopsida</taxon>
        <taxon>eudicotyledons</taxon>
        <taxon>Gunneridae</taxon>
        <taxon>Pentapetalae</taxon>
        <taxon>rosids</taxon>
        <taxon>malvids</taxon>
        <taxon>Malvales</taxon>
        <taxon>Malvaceae</taxon>
        <taxon>Helicteroideae</taxon>
        <taxon>Durio</taxon>
    </lineage>
</organism>
<dbReference type="KEGG" id="dzi:111276645"/>
<evidence type="ECO:0000313" key="1">
    <source>
        <dbReference type="Proteomes" id="UP000515121"/>
    </source>
</evidence>
<keyword evidence="1" id="KW-1185">Reference proteome</keyword>
<accession>A0A6P5WQI7</accession>
<dbReference type="AlphaFoldDB" id="A0A6P5WQI7"/>
<gene>
    <name evidence="2" type="primary">LOC111276645</name>
</gene>
<evidence type="ECO:0000313" key="2">
    <source>
        <dbReference type="RefSeq" id="XP_022718123.1"/>
    </source>
</evidence>
<reference evidence="2" key="1">
    <citation type="submission" date="2025-08" db="UniProtKB">
        <authorList>
            <consortium name="RefSeq"/>
        </authorList>
    </citation>
    <scope>IDENTIFICATION</scope>
    <source>
        <tissue evidence="2">Fruit stalk</tissue>
    </source>
</reference>
<sequence>MAPRKESELKVSRKKHPKLLERRVEKNGMKEYLSRLQGVQKKLVEKQSKLKAKLNLAEHSSPGQGKQTMDQLRQVNLRLARFNAWVQIYIQTKLADPAWDAANSRN</sequence>
<proteinExistence type="predicted"/>
<dbReference type="GeneID" id="111276645"/>
<protein>
    <submittedName>
        <fullName evidence="2">Uncharacterized protein LOC111276645</fullName>
    </submittedName>
</protein>
<dbReference type="Proteomes" id="UP000515121">
    <property type="component" value="Unplaced"/>
</dbReference>